<organism evidence="2 3">
    <name type="scientific">Aspergillus sclerotioniger CBS 115572</name>
    <dbReference type="NCBI Taxonomy" id="1450535"/>
    <lineage>
        <taxon>Eukaryota</taxon>
        <taxon>Fungi</taxon>
        <taxon>Dikarya</taxon>
        <taxon>Ascomycota</taxon>
        <taxon>Pezizomycotina</taxon>
        <taxon>Eurotiomycetes</taxon>
        <taxon>Eurotiomycetidae</taxon>
        <taxon>Eurotiales</taxon>
        <taxon>Aspergillaceae</taxon>
        <taxon>Aspergillus</taxon>
        <taxon>Aspergillus subgen. Circumdati</taxon>
    </lineage>
</organism>
<dbReference type="AlphaFoldDB" id="A0A317X2D3"/>
<keyword evidence="3" id="KW-1185">Reference proteome</keyword>
<proteinExistence type="predicted"/>
<evidence type="ECO:0000313" key="3">
    <source>
        <dbReference type="Proteomes" id="UP000246702"/>
    </source>
</evidence>
<comment type="caution">
    <text evidence="2">The sequence shown here is derived from an EMBL/GenBank/DDBJ whole genome shotgun (WGS) entry which is preliminary data.</text>
</comment>
<feature type="compositionally biased region" description="Polar residues" evidence="1">
    <location>
        <begin position="1"/>
        <end position="35"/>
    </location>
</feature>
<name>A0A317X2D3_9EURO</name>
<evidence type="ECO:0000256" key="1">
    <source>
        <dbReference type="SAM" id="MobiDB-lite"/>
    </source>
</evidence>
<dbReference type="EMBL" id="MSFK01000008">
    <property type="protein sequence ID" value="PWY91772.1"/>
    <property type="molecule type" value="Genomic_DNA"/>
</dbReference>
<dbReference type="Proteomes" id="UP000246702">
    <property type="component" value="Unassembled WGS sequence"/>
</dbReference>
<gene>
    <name evidence="2" type="ORF">BO94DRAFT_617132</name>
</gene>
<accession>A0A317X2D3</accession>
<reference evidence="2 3" key="1">
    <citation type="submission" date="2016-12" db="EMBL/GenBank/DDBJ databases">
        <title>The genomes of Aspergillus section Nigri reveals drivers in fungal speciation.</title>
        <authorList>
            <consortium name="DOE Joint Genome Institute"/>
            <person name="Vesth T.C."/>
            <person name="Nybo J."/>
            <person name="Theobald S."/>
            <person name="Brandl J."/>
            <person name="Frisvad J.C."/>
            <person name="Nielsen K.F."/>
            <person name="Lyhne E.K."/>
            <person name="Kogle M.E."/>
            <person name="Kuo A."/>
            <person name="Riley R."/>
            <person name="Clum A."/>
            <person name="Nolan M."/>
            <person name="Lipzen A."/>
            <person name="Salamov A."/>
            <person name="Henrissat B."/>
            <person name="Wiebenga A."/>
            <person name="De Vries R.P."/>
            <person name="Grigoriev I.V."/>
            <person name="Mortensen U.H."/>
            <person name="Andersen M.R."/>
            <person name="Baker S.E."/>
        </authorList>
    </citation>
    <scope>NUCLEOTIDE SEQUENCE [LARGE SCALE GENOMIC DNA]</scope>
    <source>
        <strain evidence="2 3">CBS 115572</strain>
    </source>
</reference>
<dbReference type="RefSeq" id="XP_025469500.1">
    <property type="nucleotide sequence ID" value="XM_025616819.1"/>
</dbReference>
<sequence length="133" mass="14446">MTPQTAASSPNPMSSKEANTSTTMNQPNPQPSETTPPVKGTINPTIPNETNSTNATNPDRRSSSDNSTTEGSVPVIGNDQDQFGSIDNVDELLPSLSLEDPPTEAEENVLPEITVEQWYYPHSDFDERSLQLD</sequence>
<feature type="compositionally biased region" description="Polar residues" evidence="1">
    <location>
        <begin position="42"/>
        <end position="57"/>
    </location>
</feature>
<protein>
    <submittedName>
        <fullName evidence="2">Uncharacterized protein</fullName>
    </submittedName>
</protein>
<evidence type="ECO:0000313" key="2">
    <source>
        <dbReference type="EMBL" id="PWY91772.1"/>
    </source>
</evidence>
<dbReference type="GeneID" id="37118962"/>
<feature type="region of interest" description="Disordered" evidence="1">
    <location>
        <begin position="1"/>
        <end position="88"/>
    </location>
</feature>